<reference evidence="4" key="1">
    <citation type="submission" date="2025-08" db="UniProtKB">
        <authorList>
            <consortium name="RefSeq"/>
        </authorList>
    </citation>
    <scope>IDENTIFICATION</scope>
    <source>
        <tissue evidence="4">Gonads</tissue>
    </source>
</reference>
<evidence type="ECO:0000313" key="4">
    <source>
        <dbReference type="RefSeq" id="XP_013409748.1"/>
    </source>
</evidence>
<name>A0A1S3JHB3_LINAN</name>
<feature type="compositionally biased region" description="Basic and acidic residues" evidence="1">
    <location>
        <begin position="176"/>
        <end position="193"/>
    </location>
</feature>
<gene>
    <name evidence="4" type="primary">LOC106173244</name>
</gene>
<dbReference type="GeneID" id="106173244"/>
<feature type="region of interest" description="Disordered" evidence="1">
    <location>
        <begin position="176"/>
        <end position="199"/>
    </location>
</feature>
<protein>
    <submittedName>
        <fullName evidence="4">Uncharacterized protein LOC106173244</fullName>
    </submittedName>
</protein>
<keyword evidence="2" id="KW-0472">Membrane</keyword>
<sequence length="274" mass="31029">MTPRLTPWAISGIQIQLGFFCRVIILYVLAGFASEFVGGQEGGTLCSPTCPPELCSRQDSTAVFVCMAKRKLRPRYQPKRQDILHNNLHGRAVSQRKFMTLHDVLASALHVNQNYKTREKTTDNAKLHSDRDSDYNNALAFRTEASESSSKKHANKKRPSNVPSIAVLKHRIYRRSDTYNEESSNERPGKDGNLDEDPMARTGETQYLINNVVDHEDWTIIAIIICVVVVIFGVSFSCALICAYMQNKHNDKFIVTKERNGVDAIAEFYHESYV</sequence>
<dbReference type="RefSeq" id="XP_013409748.1">
    <property type="nucleotide sequence ID" value="XM_013554294.2"/>
</dbReference>
<keyword evidence="3" id="KW-1185">Reference proteome</keyword>
<dbReference type="InParanoid" id="A0A1S3JHB3"/>
<proteinExistence type="predicted"/>
<dbReference type="KEGG" id="lak:106173244"/>
<keyword evidence="2" id="KW-0812">Transmembrane</keyword>
<evidence type="ECO:0000256" key="1">
    <source>
        <dbReference type="SAM" id="MobiDB-lite"/>
    </source>
</evidence>
<evidence type="ECO:0000256" key="2">
    <source>
        <dbReference type="SAM" id="Phobius"/>
    </source>
</evidence>
<organism evidence="3 4">
    <name type="scientific">Lingula anatina</name>
    <name type="common">Brachiopod</name>
    <name type="synonym">Lingula unguis</name>
    <dbReference type="NCBI Taxonomy" id="7574"/>
    <lineage>
        <taxon>Eukaryota</taxon>
        <taxon>Metazoa</taxon>
        <taxon>Spiralia</taxon>
        <taxon>Lophotrochozoa</taxon>
        <taxon>Brachiopoda</taxon>
        <taxon>Linguliformea</taxon>
        <taxon>Lingulata</taxon>
        <taxon>Lingulida</taxon>
        <taxon>Linguloidea</taxon>
        <taxon>Lingulidae</taxon>
        <taxon>Lingula</taxon>
    </lineage>
</organism>
<keyword evidence="2" id="KW-1133">Transmembrane helix</keyword>
<feature type="transmembrane region" description="Helical" evidence="2">
    <location>
        <begin position="218"/>
        <end position="244"/>
    </location>
</feature>
<evidence type="ECO:0000313" key="3">
    <source>
        <dbReference type="Proteomes" id="UP000085678"/>
    </source>
</evidence>
<dbReference type="AlphaFoldDB" id="A0A1S3JHB3"/>
<accession>A0A1S3JHB3</accession>
<dbReference type="Proteomes" id="UP000085678">
    <property type="component" value="Unplaced"/>
</dbReference>